<dbReference type="GO" id="GO:0005549">
    <property type="term" value="F:odorant binding"/>
    <property type="evidence" value="ECO:0007669"/>
    <property type="project" value="InterPro"/>
</dbReference>
<comment type="caution">
    <text evidence="3">The sequence shown here is derived from an EMBL/GenBank/DDBJ whole genome shotgun (WGS) entry which is preliminary data.</text>
</comment>
<dbReference type="Proteomes" id="UP000494106">
    <property type="component" value="Unassembled WGS sequence"/>
</dbReference>
<feature type="chain" id="PRO_5035927146" evidence="2">
    <location>
        <begin position="20"/>
        <end position="148"/>
    </location>
</feature>
<feature type="signal peptide" evidence="2">
    <location>
        <begin position="1"/>
        <end position="19"/>
    </location>
</feature>
<accession>A0A8S1AI84</accession>
<dbReference type="GO" id="GO:0005615">
    <property type="term" value="C:extracellular space"/>
    <property type="evidence" value="ECO:0007669"/>
    <property type="project" value="TreeGrafter"/>
</dbReference>
<dbReference type="AlphaFoldDB" id="A0A8S1AI84"/>
<evidence type="ECO:0000256" key="1">
    <source>
        <dbReference type="ARBA" id="ARBA00022729"/>
    </source>
</evidence>
<evidence type="ECO:0000313" key="4">
    <source>
        <dbReference type="Proteomes" id="UP000494106"/>
    </source>
</evidence>
<dbReference type="InterPro" id="IPR006170">
    <property type="entry name" value="PBP/GOBP"/>
</dbReference>
<protein>
    <submittedName>
        <fullName evidence="3">Uncharacterized protein</fullName>
    </submittedName>
</protein>
<reference evidence="3 4" key="1">
    <citation type="submission" date="2020-04" db="EMBL/GenBank/DDBJ databases">
        <authorList>
            <person name="Wallbank WR R."/>
            <person name="Pardo Diaz C."/>
            <person name="Kozak K."/>
            <person name="Martin S."/>
            <person name="Jiggins C."/>
            <person name="Moest M."/>
            <person name="Warren A I."/>
            <person name="Byers J.R.P. K."/>
            <person name="Montejo-Kovacevich G."/>
            <person name="Yen C E."/>
        </authorList>
    </citation>
    <scope>NUCLEOTIDE SEQUENCE [LARGE SCALE GENOMIC DNA]</scope>
</reference>
<dbReference type="CDD" id="cd23992">
    <property type="entry name" value="PBP_GOBP"/>
    <property type="match status" value="1"/>
</dbReference>
<gene>
    <name evidence="3" type="ORF">APLA_LOCUS9911</name>
</gene>
<dbReference type="Pfam" id="PF01395">
    <property type="entry name" value="PBP_GOBP"/>
    <property type="match status" value="1"/>
</dbReference>
<evidence type="ECO:0000256" key="2">
    <source>
        <dbReference type="SAM" id="SignalP"/>
    </source>
</evidence>
<dbReference type="Gene3D" id="1.10.238.20">
    <property type="entry name" value="Pheromone/general odorant binding protein domain"/>
    <property type="match status" value="1"/>
</dbReference>
<dbReference type="InterPro" id="IPR036728">
    <property type="entry name" value="PBP_GOBP_sf"/>
</dbReference>
<dbReference type="OrthoDB" id="8014875at2759"/>
<dbReference type="SUPFAM" id="SSF47565">
    <property type="entry name" value="Insect pheromone/odorant-binding proteins"/>
    <property type="match status" value="1"/>
</dbReference>
<sequence>MFWLLTTFMFFSGTSYVCSTAITPEVVQAMKTIIDPVMKECQQELGLTEEKLQDLKDKGEVEDKVFCLSGCVFKKLGIFDKNVMVDVEKASEFHKAYIKDEAALTEMEKVTKECSKVNEESVSDGDKGCDRAKLFIKCVKEHKQTTVV</sequence>
<name>A0A8S1AI84_ARCPL</name>
<keyword evidence="4" id="KW-1185">Reference proteome</keyword>
<evidence type="ECO:0000313" key="3">
    <source>
        <dbReference type="EMBL" id="CAB3244376.1"/>
    </source>
</evidence>
<dbReference type="PANTHER" id="PTHR11857">
    <property type="entry name" value="ODORANT BINDING PROTEIN-RELATED"/>
    <property type="match status" value="1"/>
</dbReference>
<keyword evidence="1 2" id="KW-0732">Signal</keyword>
<organism evidence="3 4">
    <name type="scientific">Arctia plantaginis</name>
    <name type="common">Wood tiger moth</name>
    <name type="synonym">Phalaena plantaginis</name>
    <dbReference type="NCBI Taxonomy" id="874455"/>
    <lineage>
        <taxon>Eukaryota</taxon>
        <taxon>Metazoa</taxon>
        <taxon>Ecdysozoa</taxon>
        <taxon>Arthropoda</taxon>
        <taxon>Hexapoda</taxon>
        <taxon>Insecta</taxon>
        <taxon>Pterygota</taxon>
        <taxon>Neoptera</taxon>
        <taxon>Endopterygota</taxon>
        <taxon>Lepidoptera</taxon>
        <taxon>Glossata</taxon>
        <taxon>Ditrysia</taxon>
        <taxon>Noctuoidea</taxon>
        <taxon>Erebidae</taxon>
        <taxon>Arctiinae</taxon>
        <taxon>Arctia</taxon>
    </lineage>
</organism>
<dbReference type="EMBL" id="CADEBC010000521">
    <property type="protein sequence ID" value="CAB3244376.1"/>
    <property type="molecule type" value="Genomic_DNA"/>
</dbReference>
<dbReference type="GO" id="GO:0007608">
    <property type="term" value="P:sensory perception of smell"/>
    <property type="evidence" value="ECO:0007669"/>
    <property type="project" value="TreeGrafter"/>
</dbReference>
<dbReference type="SMART" id="SM00708">
    <property type="entry name" value="PhBP"/>
    <property type="match status" value="1"/>
</dbReference>
<proteinExistence type="predicted"/>